<comment type="similarity">
    <text evidence="2">Belongs to the SYG1 (TC 2.A.94) family.</text>
</comment>
<feature type="compositionally biased region" description="Basic and acidic residues" evidence="10">
    <location>
        <begin position="200"/>
        <end position="215"/>
    </location>
</feature>
<dbReference type="InterPro" id="IPR004342">
    <property type="entry name" value="EXS_C"/>
</dbReference>
<dbReference type="PANTHER" id="PTHR10783:SF109">
    <property type="entry name" value="PHOSPHATE TRANSPORTER PHO1 HOMOLOG 3-LIKE"/>
    <property type="match status" value="1"/>
</dbReference>
<dbReference type="InterPro" id="IPR004331">
    <property type="entry name" value="SPX_dom"/>
</dbReference>
<comment type="function">
    <text evidence="9">May transport inorganic phosphate (Pi).</text>
</comment>
<keyword evidence="3" id="KW-0813">Transport</keyword>
<gene>
    <name evidence="13" type="ORF">EPI10_009375</name>
</gene>
<feature type="transmembrane region" description="Helical" evidence="11">
    <location>
        <begin position="470"/>
        <end position="490"/>
    </location>
</feature>
<name>A0A5B6U672_9ROSI</name>
<evidence type="ECO:0000256" key="8">
    <source>
        <dbReference type="ARBA" id="ARBA00023136"/>
    </source>
</evidence>
<evidence type="ECO:0000256" key="3">
    <source>
        <dbReference type="ARBA" id="ARBA00022448"/>
    </source>
</evidence>
<reference evidence="14" key="1">
    <citation type="journal article" date="2019" name="Plant Biotechnol. J.">
        <title>Genome sequencing of the Australian wild diploid species Gossypium australe highlights disease resistance and delayed gland morphogenesis.</title>
        <authorList>
            <person name="Cai Y."/>
            <person name="Cai X."/>
            <person name="Wang Q."/>
            <person name="Wang P."/>
            <person name="Zhang Y."/>
            <person name="Cai C."/>
            <person name="Xu Y."/>
            <person name="Wang K."/>
            <person name="Zhou Z."/>
            <person name="Wang C."/>
            <person name="Geng S."/>
            <person name="Li B."/>
            <person name="Dong Q."/>
            <person name="Hou Y."/>
            <person name="Wang H."/>
            <person name="Ai P."/>
            <person name="Liu Z."/>
            <person name="Yi F."/>
            <person name="Sun M."/>
            <person name="An G."/>
            <person name="Cheng J."/>
            <person name="Zhang Y."/>
            <person name="Shi Q."/>
            <person name="Xie Y."/>
            <person name="Shi X."/>
            <person name="Chang Y."/>
            <person name="Huang F."/>
            <person name="Chen Y."/>
            <person name="Hong S."/>
            <person name="Mi L."/>
            <person name="Sun Q."/>
            <person name="Zhang L."/>
            <person name="Zhou B."/>
            <person name="Peng R."/>
            <person name="Zhang X."/>
            <person name="Liu F."/>
        </authorList>
    </citation>
    <scope>NUCLEOTIDE SEQUENCE [LARGE SCALE GENOMIC DNA]</scope>
    <source>
        <strain evidence="14">cv. PA1801</strain>
    </source>
</reference>
<evidence type="ECO:0000256" key="7">
    <source>
        <dbReference type="ARBA" id="ARBA00022989"/>
    </source>
</evidence>
<dbReference type="Proteomes" id="UP000325315">
    <property type="component" value="Unassembled WGS sequence"/>
</dbReference>
<evidence type="ECO:0000256" key="6">
    <source>
        <dbReference type="ARBA" id="ARBA00022692"/>
    </source>
</evidence>
<feature type="transmembrane region" description="Helical" evidence="11">
    <location>
        <begin position="390"/>
        <end position="408"/>
    </location>
</feature>
<dbReference type="AlphaFoldDB" id="A0A5B6U672"/>
<evidence type="ECO:0000256" key="10">
    <source>
        <dbReference type="SAM" id="MobiDB-lite"/>
    </source>
</evidence>
<keyword evidence="5" id="KW-0592">Phosphate transport</keyword>
<dbReference type="PANTHER" id="PTHR10783">
    <property type="entry name" value="XENOTROPIC AND POLYTROPIC RETROVIRUS RECEPTOR 1-RELATED"/>
    <property type="match status" value="1"/>
</dbReference>
<dbReference type="Pfam" id="PF03124">
    <property type="entry name" value="EXS"/>
    <property type="match status" value="2"/>
</dbReference>
<evidence type="ECO:0000256" key="5">
    <source>
        <dbReference type="ARBA" id="ARBA00022592"/>
    </source>
</evidence>
<feature type="compositionally biased region" description="Polar residues" evidence="10">
    <location>
        <begin position="182"/>
        <end position="193"/>
    </location>
</feature>
<dbReference type="CDD" id="cd14476">
    <property type="entry name" value="SPX_PHO1_like"/>
    <property type="match status" value="1"/>
</dbReference>
<feature type="region of interest" description="Disordered" evidence="10">
    <location>
        <begin position="182"/>
        <end position="242"/>
    </location>
</feature>
<evidence type="ECO:0000256" key="4">
    <source>
        <dbReference type="ARBA" id="ARBA00022475"/>
    </source>
</evidence>
<sequence>MKFGKEFASQMVPEWQNAYMDYEYLKTLLKEIQRFKHRTKPLSTGLKRKLTLYRAFSGLTQKNHHNPTSPSSASPDIESQPIMVNSVERNGSESYETTFLMSSDEGGEYELVYFRRLDDELNKVNKFYKDKVEEVMKEANVLNKQMDALIAFRIKVENPPVNFDRSVEMTRLASDIAVSTASLSVPTTPSGGRSKSKRAAHLEAIEESTHGQTNDDKDDEKEMETPVQEPKPPKPKIKGVKPAPLGVLDRVKMNNTLETPRSTIKGVLQVPKQAEMSFSRENLRKVEYQLKRAFVEFYQKLRLLKSYSFLNTLAFSKIMKKYDKITSRNASRSYMKMVDNSNLGSSDDVTKLMERVEATFIKHFSNANRTKGMNILRPKTKRDRHRVTNSGFLAGCIASLLLALVMIIRLRRIMDSRGRTIYMETMFPLYSLFGFIVLHMLMYAIDIFYWRKYRVNYAFIFSFKPGTELSYREVLLLSFGLGTLALAAVLCNLDMEMDPKTKDYKAFTELLPLLLVLVQAIRSLEFYVCYYGWGDFKHRENKCRDSNVFATFYFIVAVLPYMARLLQCLRRLFEERDPVQGYNGLKYFLTIVAVCLRTAYYVNTGIGWRGLNVLLRFAWLQTVLNFKFDLHRETLATLVASLEIIRRGVWNFFR</sequence>
<evidence type="ECO:0000256" key="2">
    <source>
        <dbReference type="ARBA" id="ARBA00009665"/>
    </source>
</evidence>
<dbReference type="GO" id="GO:0006817">
    <property type="term" value="P:phosphate ion transport"/>
    <property type="evidence" value="ECO:0007669"/>
    <property type="project" value="UniProtKB-KW"/>
</dbReference>
<dbReference type="Pfam" id="PF03105">
    <property type="entry name" value="SPX"/>
    <property type="match status" value="1"/>
</dbReference>
<dbReference type="PROSITE" id="PS51382">
    <property type="entry name" value="SPX"/>
    <property type="match status" value="1"/>
</dbReference>
<keyword evidence="6 11" id="KW-0812">Transmembrane</keyword>
<evidence type="ECO:0000259" key="12">
    <source>
        <dbReference type="PROSITE" id="PS51382"/>
    </source>
</evidence>
<keyword evidence="8 11" id="KW-0472">Membrane</keyword>
<dbReference type="InterPro" id="IPR034092">
    <property type="entry name" value="PHO1_SPX"/>
</dbReference>
<dbReference type="GO" id="GO:0000822">
    <property type="term" value="F:inositol hexakisphosphate binding"/>
    <property type="evidence" value="ECO:0007669"/>
    <property type="project" value="TreeGrafter"/>
</dbReference>
<evidence type="ECO:0000313" key="14">
    <source>
        <dbReference type="Proteomes" id="UP000325315"/>
    </source>
</evidence>
<dbReference type="GO" id="GO:0005802">
    <property type="term" value="C:trans-Golgi network"/>
    <property type="evidence" value="ECO:0007669"/>
    <property type="project" value="TreeGrafter"/>
</dbReference>
<evidence type="ECO:0000256" key="9">
    <source>
        <dbReference type="ARBA" id="ARBA00043939"/>
    </source>
</evidence>
<evidence type="ECO:0000256" key="11">
    <source>
        <dbReference type="SAM" id="Phobius"/>
    </source>
</evidence>
<protein>
    <submittedName>
        <fullName evidence="13">Phosphate transporter PHO1-like protein 3-like</fullName>
    </submittedName>
</protein>
<keyword evidence="4" id="KW-1003">Cell membrane</keyword>
<proteinExistence type="inferred from homology"/>
<dbReference type="GO" id="GO:0005886">
    <property type="term" value="C:plasma membrane"/>
    <property type="evidence" value="ECO:0007669"/>
    <property type="project" value="UniProtKB-SubCell"/>
</dbReference>
<evidence type="ECO:0000313" key="13">
    <source>
        <dbReference type="EMBL" id="KAA3453329.1"/>
    </source>
</evidence>
<keyword evidence="14" id="KW-1185">Reference proteome</keyword>
<feature type="transmembrane region" description="Helical" evidence="11">
    <location>
        <begin position="548"/>
        <end position="566"/>
    </location>
</feature>
<dbReference type="OrthoDB" id="9970435at2759"/>
<keyword evidence="7 11" id="KW-1133">Transmembrane helix</keyword>
<feature type="region of interest" description="Disordered" evidence="10">
    <location>
        <begin position="60"/>
        <end position="80"/>
    </location>
</feature>
<comment type="subcellular location">
    <subcellularLocation>
        <location evidence="1">Cell membrane</location>
        <topology evidence="1">Multi-pass membrane protein</topology>
    </subcellularLocation>
</comment>
<feature type="compositionally biased region" description="Polar residues" evidence="10">
    <location>
        <begin position="60"/>
        <end position="74"/>
    </location>
</feature>
<dbReference type="GO" id="GO:0016036">
    <property type="term" value="P:cellular response to phosphate starvation"/>
    <property type="evidence" value="ECO:0007669"/>
    <property type="project" value="TreeGrafter"/>
</dbReference>
<evidence type="ECO:0000256" key="1">
    <source>
        <dbReference type="ARBA" id="ARBA00004651"/>
    </source>
</evidence>
<comment type="caution">
    <text evidence="13">The sequence shown here is derived from an EMBL/GenBank/DDBJ whole genome shotgun (WGS) entry which is preliminary data.</text>
</comment>
<organism evidence="13 14">
    <name type="scientific">Gossypium australe</name>
    <dbReference type="NCBI Taxonomy" id="47621"/>
    <lineage>
        <taxon>Eukaryota</taxon>
        <taxon>Viridiplantae</taxon>
        <taxon>Streptophyta</taxon>
        <taxon>Embryophyta</taxon>
        <taxon>Tracheophyta</taxon>
        <taxon>Spermatophyta</taxon>
        <taxon>Magnoliopsida</taxon>
        <taxon>eudicotyledons</taxon>
        <taxon>Gunneridae</taxon>
        <taxon>Pentapetalae</taxon>
        <taxon>rosids</taxon>
        <taxon>malvids</taxon>
        <taxon>Malvales</taxon>
        <taxon>Malvaceae</taxon>
        <taxon>Malvoideae</taxon>
        <taxon>Gossypium</taxon>
    </lineage>
</organism>
<feature type="transmembrane region" description="Helical" evidence="11">
    <location>
        <begin position="429"/>
        <end position="450"/>
    </location>
</feature>
<accession>A0A5B6U672</accession>
<dbReference type="EMBL" id="SMMG02000013">
    <property type="protein sequence ID" value="KAA3453329.1"/>
    <property type="molecule type" value="Genomic_DNA"/>
</dbReference>
<feature type="domain" description="SPX" evidence="12">
    <location>
        <begin position="1"/>
        <end position="336"/>
    </location>
</feature>